<protein>
    <submittedName>
        <fullName evidence="1">Uncharacterized protein</fullName>
    </submittedName>
</protein>
<gene>
    <name evidence="1" type="ORF">LCGC14_0491180</name>
</gene>
<dbReference type="EMBL" id="LAZR01000553">
    <property type="protein sequence ID" value="KKN64505.1"/>
    <property type="molecule type" value="Genomic_DNA"/>
</dbReference>
<sequence>MPTRASLLAAGLDPDEARARKVCYVCDEPLTSGLCQRDEPTPKAARKGVVLGDRHRACEPSEHADSSRKVYLGVG</sequence>
<proteinExistence type="predicted"/>
<evidence type="ECO:0000313" key="1">
    <source>
        <dbReference type="EMBL" id="KKN64505.1"/>
    </source>
</evidence>
<name>A0A0F9S6K5_9ZZZZ</name>
<comment type="caution">
    <text evidence="1">The sequence shown here is derived from an EMBL/GenBank/DDBJ whole genome shotgun (WGS) entry which is preliminary data.</text>
</comment>
<dbReference type="AlphaFoldDB" id="A0A0F9S6K5"/>
<reference evidence="1" key="1">
    <citation type="journal article" date="2015" name="Nature">
        <title>Complex archaea that bridge the gap between prokaryotes and eukaryotes.</title>
        <authorList>
            <person name="Spang A."/>
            <person name="Saw J.H."/>
            <person name="Jorgensen S.L."/>
            <person name="Zaremba-Niedzwiedzka K."/>
            <person name="Martijn J."/>
            <person name="Lind A.E."/>
            <person name="van Eijk R."/>
            <person name="Schleper C."/>
            <person name="Guy L."/>
            <person name="Ettema T.J."/>
        </authorList>
    </citation>
    <scope>NUCLEOTIDE SEQUENCE</scope>
</reference>
<organism evidence="1">
    <name type="scientific">marine sediment metagenome</name>
    <dbReference type="NCBI Taxonomy" id="412755"/>
    <lineage>
        <taxon>unclassified sequences</taxon>
        <taxon>metagenomes</taxon>
        <taxon>ecological metagenomes</taxon>
    </lineage>
</organism>
<accession>A0A0F9S6K5</accession>